<dbReference type="GO" id="GO:0003700">
    <property type="term" value="F:DNA-binding transcription factor activity"/>
    <property type="evidence" value="ECO:0007669"/>
    <property type="project" value="InterPro"/>
</dbReference>
<dbReference type="Proteomes" id="UP000480178">
    <property type="component" value="Chromosome"/>
</dbReference>
<dbReference type="SUPFAM" id="SSF46689">
    <property type="entry name" value="Homeodomain-like"/>
    <property type="match status" value="1"/>
</dbReference>
<keyword evidence="1" id="KW-0805">Transcription regulation</keyword>
<organism evidence="5 6">
    <name type="scientific">Rhodocytophaga rosea</name>
    <dbReference type="NCBI Taxonomy" id="2704465"/>
    <lineage>
        <taxon>Bacteria</taxon>
        <taxon>Pseudomonadati</taxon>
        <taxon>Bacteroidota</taxon>
        <taxon>Cytophagia</taxon>
        <taxon>Cytophagales</taxon>
        <taxon>Rhodocytophagaceae</taxon>
        <taxon>Rhodocytophaga</taxon>
    </lineage>
</organism>
<evidence type="ECO:0000256" key="2">
    <source>
        <dbReference type="ARBA" id="ARBA00023125"/>
    </source>
</evidence>
<accession>A0A6C0GUH7</accession>
<evidence type="ECO:0000256" key="3">
    <source>
        <dbReference type="ARBA" id="ARBA00023163"/>
    </source>
</evidence>
<dbReference type="AlphaFoldDB" id="A0A6C0GUH7"/>
<dbReference type="PANTHER" id="PTHR43280">
    <property type="entry name" value="ARAC-FAMILY TRANSCRIPTIONAL REGULATOR"/>
    <property type="match status" value="1"/>
</dbReference>
<evidence type="ECO:0000259" key="4">
    <source>
        <dbReference type="PROSITE" id="PS01124"/>
    </source>
</evidence>
<dbReference type="PROSITE" id="PS01124">
    <property type="entry name" value="HTH_ARAC_FAMILY_2"/>
    <property type="match status" value="1"/>
</dbReference>
<dbReference type="InterPro" id="IPR009057">
    <property type="entry name" value="Homeodomain-like_sf"/>
</dbReference>
<dbReference type="KEGG" id="rhoz:GXP67_01660"/>
<gene>
    <name evidence="5" type="ORF">GXP67_01660</name>
</gene>
<dbReference type="Gene3D" id="1.10.10.60">
    <property type="entry name" value="Homeodomain-like"/>
    <property type="match status" value="1"/>
</dbReference>
<reference evidence="5 6" key="1">
    <citation type="submission" date="2020-01" db="EMBL/GenBank/DDBJ databases">
        <authorList>
            <person name="Kim M.K."/>
        </authorList>
    </citation>
    <scope>NUCLEOTIDE SEQUENCE [LARGE SCALE GENOMIC DNA]</scope>
    <source>
        <strain evidence="5 6">172606-1</strain>
    </source>
</reference>
<proteinExistence type="predicted"/>
<name>A0A6C0GUH7_9BACT</name>
<evidence type="ECO:0000313" key="6">
    <source>
        <dbReference type="Proteomes" id="UP000480178"/>
    </source>
</evidence>
<keyword evidence="6" id="KW-1185">Reference proteome</keyword>
<evidence type="ECO:0000313" key="5">
    <source>
        <dbReference type="EMBL" id="QHT71848.1"/>
    </source>
</evidence>
<protein>
    <submittedName>
        <fullName evidence="5">Helix-turn-helix transcriptional regulator</fullName>
    </submittedName>
</protein>
<dbReference type="InterPro" id="IPR018060">
    <property type="entry name" value="HTH_AraC"/>
</dbReference>
<keyword evidence="3" id="KW-0804">Transcription</keyword>
<dbReference type="EMBL" id="CP048222">
    <property type="protein sequence ID" value="QHT71848.1"/>
    <property type="molecule type" value="Genomic_DNA"/>
</dbReference>
<sequence length="275" mass="32076">MQGQSGNLFHINRIEDFRKYMQFPLLPHRKTVLDFIFLTQGTMRRNKGLNSYEFSAYTFFFLPAYQISTDTFMSEDIQGFYCHFDQDMLKTSLVQPDISKEFPFLQFNSHPLVQISAEAMEPVLNILNRLENEFKHKRTDKLDLVVLYLLTLFTELKRYVRPEETITENAALRISQLYKNALTQHIYAKQKVSDYADILNITPNHLNKCVKAATGQSAHDLLDEMLLLEAKVLLKQSDLNISEIAYKIGKEDQSSFGKFFKLKTGFTPKQYRVLD</sequence>
<feature type="domain" description="HTH araC/xylS-type" evidence="4">
    <location>
        <begin position="172"/>
        <end position="274"/>
    </location>
</feature>
<evidence type="ECO:0000256" key="1">
    <source>
        <dbReference type="ARBA" id="ARBA00023015"/>
    </source>
</evidence>
<dbReference type="SMART" id="SM00342">
    <property type="entry name" value="HTH_ARAC"/>
    <property type="match status" value="1"/>
</dbReference>
<keyword evidence="2" id="KW-0238">DNA-binding</keyword>
<dbReference type="GO" id="GO:0043565">
    <property type="term" value="F:sequence-specific DNA binding"/>
    <property type="evidence" value="ECO:0007669"/>
    <property type="project" value="InterPro"/>
</dbReference>
<dbReference type="PANTHER" id="PTHR43280:SF32">
    <property type="entry name" value="TRANSCRIPTIONAL REGULATORY PROTEIN"/>
    <property type="match status" value="1"/>
</dbReference>
<dbReference type="Pfam" id="PF12833">
    <property type="entry name" value="HTH_18"/>
    <property type="match status" value="1"/>
</dbReference>